<keyword evidence="4" id="KW-0949">S-adenosyl-L-methionine</keyword>
<evidence type="ECO:0000256" key="5">
    <source>
        <dbReference type="ARBA" id="ARBA00039112"/>
    </source>
</evidence>
<evidence type="ECO:0000256" key="6">
    <source>
        <dbReference type="ARBA" id="ARBA00039449"/>
    </source>
</evidence>
<dbReference type="EC" id="2.1.1.244" evidence="5"/>
<dbReference type="InterPro" id="IPR008576">
    <property type="entry name" value="MeTrfase_NTM1"/>
</dbReference>
<dbReference type="InterPro" id="IPR029063">
    <property type="entry name" value="SAM-dependent_MTases_sf"/>
</dbReference>
<dbReference type="GO" id="GO:0032259">
    <property type="term" value="P:methylation"/>
    <property type="evidence" value="ECO:0007669"/>
    <property type="project" value="UniProtKB-KW"/>
</dbReference>
<comment type="catalytic activity">
    <reaction evidence="9">
        <text>N-terminal L-prolyl-L-prolyl-L-lysyl-[protein] + 2 S-adenosyl-L-methionine = N-terminal N,N-dimethyl-L-prolyl-L-prolyl-L-lysyl-[protein] + 2 S-adenosyl-L-homocysteine + 2 H(+)</text>
        <dbReference type="Rhea" id="RHEA:54736"/>
        <dbReference type="Rhea" id="RHEA-COMP:13787"/>
        <dbReference type="Rhea" id="RHEA-COMP:13974"/>
        <dbReference type="ChEBI" id="CHEBI:15378"/>
        <dbReference type="ChEBI" id="CHEBI:57856"/>
        <dbReference type="ChEBI" id="CHEBI:59789"/>
        <dbReference type="ChEBI" id="CHEBI:138059"/>
        <dbReference type="ChEBI" id="CHEBI:138318"/>
        <dbReference type="EC" id="2.1.1.244"/>
    </reaction>
</comment>
<evidence type="ECO:0000313" key="12">
    <source>
        <dbReference type="Proteomes" id="UP001160483"/>
    </source>
</evidence>
<dbReference type="AlphaFoldDB" id="A0AAU9KPB8"/>
<evidence type="ECO:0000256" key="7">
    <source>
        <dbReference type="ARBA" id="ARBA00043129"/>
    </source>
</evidence>
<sequence>METMSMRYFISLNQLVIYFFNFAKTGFHPVTQGTSSCLTSRLTSSISLVLPQTRRRCSRIDWKEVEAIATQVQRALDASETTERHAKYDTVFSMWQMELRHGCDNQFDDDNRKEEEEMITPKETVQELTWYTSASMYWNNEINCPLTDNGVLGGFGHVSRIDIRESKRFLRHIQETKRPNWTGHTAVDCGAGIGRVSKHLLTLMFHHVDLVEQSPRLLQGVSQYFGPEKTLYARIRHLYCMGLQDFEPTKASYDLIWMQWVLVHLMDLDLVQYLRRCRKALTPNGFIVIKENIFQTTEPYDIDRHDSSITRSTVYYKSLFQQAGLTLLAERVQRHFPEELYPVKMFALA</sequence>
<keyword evidence="3" id="KW-0808">Transferase</keyword>
<reference evidence="11" key="1">
    <citation type="submission" date="2021-11" db="EMBL/GenBank/DDBJ databases">
        <authorList>
            <person name="Islam A."/>
            <person name="Islam S."/>
            <person name="Flora M.S."/>
            <person name="Rahman M."/>
            <person name="Ziaur R.M."/>
            <person name="Epstein J.H."/>
            <person name="Hassan M."/>
            <person name="Klassen M."/>
            <person name="Woodard K."/>
            <person name="Webb A."/>
            <person name="Webby R.J."/>
            <person name="El Zowalaty M.E."/>
        </authorList>
    </citation>
    <scope>NUCLEOTIDE SEQUENCE</scope>
    <source>
        <strain evidence="11">Pbs3</strain>
    </source>
</reference>
<dbReference type="FunFam" id="3.40.50.150:FF:000025">
    <property type="entry name" value="N-terminal Xaa-Pro-Lys N-methyltransferase 1"/>
    <property type="match status" value="1"/>
</dbReference>
<evidence type="ECO:0000256" key="1">
    <source>
        <dbReference type="ARBA" id="ARBA00009059"/>
    </source>
</evidence>
<comment type="similarity">
    <text evidence="1">Belongs to the methyltransferase superfamily. NTM1 family.</text>
</comment>
<dbReference type="PANTHER" id="PTHR12753:SF0">
    <property type="entry name" value="ALPHA N-TERMINAL PROTEIN METHYLTRANSFERASE 1"/>
    <property type="match status" value="1"/>
</dbReference>
<protein>
    <recommendedName>
        <fullName evidence="6">Alpha N-terminal protein methyltransferase 1</fullName>
        <ecNumber evidence="5">2.1.1.244</ecNumber>
    </recommendedName>
    <alternativeName>
        <fullName evidence="7">X-Pro-Lys N-terminal protein methyltransferase 1</fullName>
    </alternativeName>
</protein>
<evidence type="ECO:0000256" key="3">
    <source>
        <dbReference type="ARBA" id="ARBA00022679"/>
    </source>
</evidence>
<dbReference type="GO" id="GO:0005737">
    <property type="term" value="C:cytoplasm"/>
    <property type="evidence" value="ECO:0007669"/>
    <property type="project" value="TreeGrafter"/>
</dbReference>
<evidence type="ECO:0000256" key="8">
    <source>
        <dbReference type="ARBA" id="ARBA00047306"/>
    </source>
</evidence>
<gene>
    <name evidence="11" type="ORF">PBS003_LOCUS1085</name>
</gene>
<dbReference type="SUPFAM" id="SSF53335">
    <property type="entry name" value="S-adenosyl-L-methionine-dependent methyltransferases"/>
    <property type="match status" value="1"/>
</dbReference>
<evidence type="ECO:0000256" key="2">
    <source>
        <dbReference type="ARBA" id="ARBA00022603"/>
    </source>
</evidence>
<name>A0AAU9KPB8_9STRA</name>
<dbReference type="Pfam" id="PF05891">
    <property type="entry name" value="Methyltransf_PK"/>
    <property type="match status" value="1"/>
</dbReference>
<evidence type="ECO:0000313" key="11">
    <source>
        <dbReference type="EMBL" id="CAH0474224.1"/>
    </source>
</evidence>
<dbReference type="CDD" id="cd02440">
    <property type="entry name" value="AdoMet_MTases"/>
    <property type="match status" value="1"/>
</dbReference>
<comment type="caution">
    <text evidence="11">The sequence shown here is derived from an EMBL/GenBank/DDBJ whole genome shotgun (WGS) entry which is preliminary data.</text>
</comment>
<comment type="catalytic activity">
    <reaction evidence="10">
        <text>N-terminal L-alanyl-L-prolyl-L-lysyl-[protein] + 3 S-adenosyl-L-methionine = N-terminal N,N,N-trimethyl-L-alanyl-L-prolyl-L-lysyl-[protein] + 3 S-adenosyl-L-homocysteine + 3 H(+)</text>
        <dbReference type="Rhea" id="RHEA:54712"/>
        <dbReference type="Rhea" id="RHEA-COMP:13785"/>
        <dbReference type="Rhea" id="RHEA-COMP:13971"/>
        <dbReference type="ChEBI" id="CHEBI:15378"/>
        <dbReference type="ChEBI" id="CHEBI:57856"/>
        <dbReference type="ChEBI" id="CHEBI:59789"/>
        <dbReference type="ChEBI" id="CHEBI:138057"/>
        <dbReference type="ChEBI" id="CHEBI:138315"/>
        <dbReference type="EC" id="2.1.1.244"/>
    </reaction>
</comment>
<accession>A0AAU9KPB8</accession>
<dbReference type="Proteomes" id="UP001160483">
    <property type="component" value="Unassembled WGS sequence"/>
</dbReference>
<keyword evidence="2" id="KW-0489">Methyltransferase</keyword>
<dbReference type="GO" id="GO:0071885">
    <property type="term" value="F:N-terminal protein N-methyltransferase activity"/>
    <property type="evidence" value="ECO:0007669"/>
    <property type="project" value="UniProtKB-EC"/>
</dbReference>
<evidence type="ECO:0000256" key="10">
    <source>
        <dbReference type="ARBA" id="ARBA00048167"/>
    </source>
</evidence>
<evidence type="ECO:0000256" key="4">
    <source>
        <dbReference type="ARBA" id="ARBA00022691"/>
    </source>
</evidence>
<organism evidence="11 12">
    <name type="scientific">Peronospora belbahrii</name>
    <dbReference type="NCBI Taxonomy" id="622444"/>
    <lineage>
        <taxon>Eukaryota</taxon>
        <taxon>Sar</taxon>
        <taxon>Stramenopiles</taxon>
        <taxon>Oomycota</taxon>
        <taxon>Peronosporomycetes</taxon>
        <taxon>Peronosporales</taxon>
        <taxon>Peronosporaceae</taxon>
        <taxon>Peronospora</taxon>
    </lineage>
</organism>
<dbReference type="PANTHER" id="PTHR12753">
    <property type="entry name" value="AD-003 - RELATED"/>
    <property type="match status" value="1"/>
</dbReference>
<dbReference type="Gene3D" id="3.40.50.150">
    <property type="entry name" value="Vaccinia Virus protein VP39"/>
    <property type="match status" value="1"/>
</dbReference>
<proteinExistence type="inferred from homology"/>
<evidence type="ECO:0000256" key="9">
    <source>
        <dbReference type="ARBA" id="ARBA00047885"/>
    </source>
</evidence>
<comment type="catalytic activity">
    <reaction evidence="8">
        <text>N-terminal L-seryl-L-prolyl-L-lysyl-[protein] + 3 S-adenosyl-L-methionine = N-terminal N,N,N-trimethyl-L-seryl-L-prolyl-L-lysyl-[protein] + 3 S-adenosyl-L-homocysteine + 3 H(+)</text>
        <dbReference type="Rhea" id="RHEA:54724"/>
        <dbReference type="Rhea" id="RHEA-COMP:13789"/>
        <dbReference type="Rhea" id="RHEA-COMP:13973"/>
        <dbReference type="ChEBI" id="CHEBI:15378"/>
        <dbReference type="ChEBI" id="CHEBI:57856"/>
        <dbReference type="ChEBI" id="CHEBI:59789"/>
        <dbReference type="ChEBI" id="CHEBI:138061"/>
        <dbReference type="ChEBI" id="CHEBI:138317"/>
        <dbReference type="EC" id="2.1.1.244"/>
    </reaction>
</comment>
<dbReference type="EMBL" id="CAKKTJ010000100">
    <property type="protein sequence ID" value="CAH0474224.1"/>
    <property type="molecule type" value="Genomic_DNA"/>
</dbReference>